<dbReference type="InterPro" id="IPR036390">
    <property type="entry name" value="WH_DNA-bd_sf"/>
</dbReference>
<sequence length="413" mass="45437">MSASNLVALAAGVRKALASPLAHAVKDEAGRRARNELLDTLPDLQRALEGPKDTLIRTTWSPLNVVALQTVNRHQIGKHVPANGTISYKELSEKIKFPESRLRRILRYSMTQRIFHEPELNQVAHTPVSRLMADDKNMQSWIALITDLFAPVVTHANDAFERWPASSSPKETAVAAWKGSETTWFEEVAASKIGLSGFREGMECVGSGEGWSTSALAENYPWGEFGRGTVVDIGGASGHACVPIAEAFPDLKFIVQDLEMGDELEKQHRTLLPAAVQARINFMSHDFFTEQPVKDADVYFFRCTLHNWSDAFVVKALRALVPALKPGARVVIQDNGLAPPGTIGLTEESNQRQVCTRRGNYVLRSITTNKWQDHGFHVDVPDQLQGARAGRLESLVRRGGSQISVDWGQAAGG</sequence>
<dbReference type="Gene3D" id="3.40.50.150">
    <property type="entry name" value="Vaccinia Virus protein VP39"/>
    <property type="match status" value="1"/>
</dbReference>
<keyword evidence="3" id="KW-0949">S-adenosyl-L-methionine</keyword>
<dbReference type="PANTHER" id="PTHR43712:SF16">
    <property type="entry name" value="O-METHYLTRANSFERASE ELCB"/>
    <property type="match status" value="1"/>
</dbReference>
<accession>A0A3D8QTU5</accession>
<evidence type="ECO:0000313" key="6">
    <source>
        <dbReference type="Proteomes" id="UP000256328"/>
    </source>
</evidence>
<dbReference type="InterPro" id="IPR016461">
    <property type="entry name" value="COMT-like"/>
</dbReference>
<dbReference type="AlphaFoldDB" id="A0A3D8QTU5"/>
<dbReference type="EMBL" id="PDLN01000015">
    <property type="protein sequence ID" value="RDW65197.1"/>
    <property type="molecule type" value="Genomic_DNA"/>
</dbReference>
<dbReference type="OrthoDB" id="1606438at2759"/>
<dbReference type="CDD" id="cd02440">
    <property type="entry name" value="AdoMet_MTases"/>
    <property type="match status" value="1"/>
</dbReference>
<keyword evidence="6" id="KW-1185">Reference proteome</keyword>
<evidence type="ECO:0000256" key="3">
    <source>
        <dbReference type="ARBA" id="ARBA00022691"/>
    </source>
</evidence>
<gene>
    <name evidence="5" type="ORF">BP5796_09889</name>
</gene>
<dbReference type="Proteomes" id="UP000256328">
    <property type="component" value="Unassembled WGS sequence"/>
</dbReference>
<dbReference type="Gene3D" id="1.10.10.10">
    <property type="entry name" value="Winged helix-like DNA-binding domain superfamily/Winged helix DNA-binding domain"/>
    <property type="match status" value="1"/>
</dbReference>
<dbReference type="PANTHER" id="PTHR43712">
    <property type="entry name" value="PUTATIVE (AFU_ORTHOLOGUE AFUA_4G14580)-RELATED"/>
    <property type="match status" value="1"/>
</dbReference>
<dbReference type="Pfam" id="PF00891">
    <property type="entry name" value="Methyltransf_2"/>
    <property type="match status" value="1"/>
</dbReference>
<dbReference type="PROSITE" id="PS51683">
    <property type="entry name" value="SAM_OMT_II"/>
    <property type="match status" value="1"/>
</dbReference>
<protein>
    <recommendedName>
        <fullName evidence="4">O-methyltransferase C-terminal domain-containing protein</fullName>
    </recommendedName>
</protein>
<evidence type="ECO:0000256" key="2">
    <source>
        <dbReference type="ARBA" id="ARBA00022679"/>
    </source>
</evidence>
<evidence type="ECO:0000259" key="4">
    <source>
        <dbReference type="Pfam" id="PF00891"/>
    </source>
</evidence>
<evidence type="ECO:0000313" key="5">
    <source>
        <dbReference type="EMBL" id="RDW65197.1"/>
    </source>
</evidence>
<feature type="domain" description="O-methyltransferase C-terminal" evidence="4">
    <location>
        <begin position="229"/>
        <end position="333"/>
    </location>
</feature>
<comment type="caution">
    <text evidence="5">The sequence shown here is derived from an EMBL/GenBank/DDBJ whole genome shotgun (WGS) entry which is preliminary data.</text>
</comment>
<organism evidence="5 6">
    <name type="scientific">Coleophoma crateriformis</name>
    <dbReference type="NCBI Taxonomy" id="565419"/>
    <lineage>
        <taxon>Eukaryota</taxon>
        <taxon>Fungi</taxon>
        <taxon>Dikarya</taxon>
        <taxon>Ascomycota</taxon>
        <taxon>Pezizomycotina</taxon>
        <taxon>Leotiomycetes</taxon>
        <taxon>Helotiales</taxon>
        <taxon>Dermateaceae</taxon>
        <taxon>Coleophoma</taxon>
    </lineage>
</organism>
<dbReference type="InterPro" id="IPR029063">
    <property type="entry name" value="SAM-dependent_MTases_sf"/>
</dbReference>
<name>A0A3D8QTU5_9HELO</name>
<reference evidence="5 6" key="1">
    <citation type="journal article" date="2018" name="IMA Fungus">
        <title>IMA Genome-F 9: Draft genome sequence of Annulohypoxylon stygium, Aspergillus mulundensis, Berkeleyomyces basicola (syn. Thielaviopsis basicola), Ceratocystis smalleyi, two Cercospora beticola strains, Coleophoma cylindrospora, Fusarium fracticaudum, Phialophora cf. hyalina, and Morchella septimelata.</title>
        <authorList>
            <person name="Wingfield B.D."/>
            <person name="Bills G.F."/>
            <person name="Dong Y."/>
            <person name="Huang W."/>
            <person name="Nel W.J."/>
            <person name="Swalarsk-Parry B.S."/>
            <person name="Vaghefi N."/>
            <person name="Wilken P.M."/>
            <person name="An Z."/>
            <person name="de Beer Z.W."/>
            <person name="De Vos L."/>
            <person name="Chen L."/>
            <person name="Duong T.A."/>
            <person name="Gao Y."/>
            <person name="Hammerbacher A."/>
            <person name="Kikkert J.R."/>
            <person name="Li Y."/>
            <person name="Li H."/>
            <person name="Li K."/>
            <person name="Li Q."/>
            <person name="Liu X."/>
            <person name="Ma X."/>
            <person name="Naidoo K."/>
            <person name="Pethybridge S.J."/>
            <person name="Sun J."/>
            <person name="Steenkamp E.T."/>
            <person name="van der Nest M.A."/>
            <person name="van Wyk S."/>
            <person name="Wingfield M.J."/>
            <person name="Xiong C."/>
            <person name="Yue Q."/>
            <person name="Zhang X."/>
        </authorList>
    </citation>
    <scope>NUCLEOTIDE SEQUENCE [LARGE SCALE GENOMIC DNA]</scope>
    <source>
        <strain evidence="5 6">BP5796</strain>
    </source>
</reference>
<keyword evidence="1" id="KW-0489">Methyltransferase</keyword>
<evidence type="ECO:0000256" key="1">
    <source>
        <dbReference type="ARBA" id="ARBA00022603"/>
    </source>
</evidence>
<proteinExistence type="predicted"/>
<keyword evidence="2" id="KW-0808">Transferase</keyword>
<dbReference type="GO" id="GO:0032259">
    <property type="term" value="P:methylation"/>
    <property type="evidence" value="ECO:0007669"/>
    <property type="project" value="UniProtKB-KW"/>
</dbReference>
<dbReference type="SUPFAM" id="SSF53335">
    <property type="entry name" value="S-adenosyl-L-methionine-dependent methyltransferases"/>
    <property type="match status" value="1"/>
</dbReference>
<dbReference type="GO" id="GO:0008171">
    <property type="term" value="F:O-methyltransferase activity"/>
    <property type="evidence" value="ECO:0007669"/>
    <property type="project" value="InterPro"/>
</dbReference>
<dbReference type="SUPFAM" id="SSF46785">
    <property type="entry name" value="Winged helix' DNA-binding domain"/>
    <property type="match status" value="1"/>
</dbReference>
<dbReference type="InterPro" id="IPR001077">
    <property type="entry name" value="COMT_C"/>
</dbReference>
<dbReference type="InterPro" id="IPR036388">
    <property type="entry name" value="WH-like_DNA-bd_sf"/>
</dbReference>